<dbReference type="SUPFAM" id="SSF88659">
    <property type="entry name" value="Sigma3 and sigma4 domains of RNA polymerase sigma factors"/>
    <property type="match status" value="1"/>
</dbReference>
<dbReference type="RefSeq" id="WP_154473609.1">
    <property type="nucleotide sequence ID" value="NZ_VUMD01000019.1"/>
</dbReference>
<evidence type="ECO:0000313" key="1">
    <source>
        <dbReference type="EMBL" id="MSS38169.1"/>
    </source>
</evidence>
<keyword evidence="2" id="KW-1185">Reference proteome</keyword>
<dbReference type="GO" id="GO:0003700">
    <property type="term" value="F:DNA-binding transcription factor activity"/>
    <property type="evidence" value="ECO:0007669"/>
    <property type="project" value="InterPro"/>
</dbReference>
<dbReference type="AlphaFoldDB" id="A0A7X2TDL1"/>
<reference evidence="1 2" key="1">
    <citation type="submission" date="2019-08" db="EMBL/GenBank/DDBJ databases">
        <title>In-depth cultivation of the pig gut microbiome towards novel bacterial diversity and tailored functional studies.</title>
        <authorList>
            <person name="Wylensek D."/>
            <person name="Hitch T.C.A."/>
            <person name="Clavel T."/>
        </authorList>
    </citation>
    <scope>NUCLEOTIDE SEQUENCE [LARGE SCALE GENOMIC DNA]</scope>
    <source>
        <strain evidence="1 2">WCA-389-WT-23D1</strain>
    </source>
</reference>
<dbReference type="InterPro" id="IPR013324">
    <property type="entry name" value="RNA_pol_sigma_r3/r4-like"/>
</dbReference>
<evidence type="ECO:0000313" key="2">
    <source>
        <dbReference type="Proteomes" id="UP000429958"/>
    </source>
</evidence>
<dbReference type="GO" id="GO:0006352">
    <property type="term" value="P:DNA-templated transcription initiation"/>
    <property type="evidence" value="ECO:0007669"/>
    <property type="project" value="InterPro"/>
</dbReference>
<organism evidence="1 2">
    <name type="scientific">Clostridium porci</name>
    <dbReference type="NCBI Taxonomy" id="2605778"/>
    <lineage>
        <taxon>Bacteria</taxon>
        <taxon>Bacillati</taxon>
        <taxon>Bacillota</taxon>
        <taxon>Clostridia</taxon>
        <taxon>Eubacteriales</taxon>
        <taxon>Clostridiaceae</taxon>
        <taxon>Clostridium</taxon>
    </lineage>
</organism>
<proteinExistence type="predicted"/>
<comment type="caution">
    <text evidence="1">The sequence shown here is derived from an EMBL/GenBank/DDBJ whole genome shotgun (WGS) entry which is preliminary data.</text>
</comment>
<accession>A0A7X2TDL1</accession>
<gene>
    <name evidence="1" type="ORF">FYJ39_16920</name>
</gene>
<protein>
    <submittedName>
        <fullName evidence="1">Sigma-70 family RNA polymerase sigma factor</fullName>
    </submittedName>
</protein>
<dbReference type="Proteomes" id="UP000429958">
    <property type="component" value="Unassembled WGS sequence"/>
</dbReference>
<dbReference type="NCBIfam" id="TIGR02937">
    <property type="entry name" value="sigma70-ECF"/>
    <property type="match status" value="1"/>
</dbReference>
<dbReference type="Gene3D" id="1.20.140.160">
    <property type="match status" value="1"/>
</dbReference>
<dbReference type="EMBL" id="VUMD01000019">
    <property type="protein sequence ID" value="MSS38169.1"/>
    <property type="molecule type" value="Genomic_DNA"/>
</dbReference>
<dbReference type="InterPro" id="IPR014284">
    <property type="entry name" value="RNA_pol_sigma-70_dom"/>
</dbReference>
<name>A0A7X2TDL1_9CLOT</name>
<sequence>MDVIPSNDYGERCQFDAYCKLVLYHEAIDYLREMQRRRDRELSFSDLPQAEMDNLYMVDRYPSDRFTFSSHGYDLHIDNELVADAFAGLSSQEQSILILHCVLELPDHEIGRLVGISRSAVQRGRTKSLSELRIKLMALMPKGG</sequence>